<dbReference type="SUPFAM" id="SSF55785">
    <property type="entry name" value="PYP-like sensor domain (PAS domain)"/>
    <property type="match status" value="1"/>
</dbReference>
<dbReference type="Proteomes" id="UP000317078">
    <property type="component" value="Unassembled WGS sequence"/>
</dbReference>
<comment type="caution">
    <text evidence="1">The sequence shown here is derived from an EMBL/GenBank/DDBJ whole genome shotgun (WGS) entry which is preliminary data.</text>
</comment>
<accession>A0A502FIT8</accession>
<evidence type="ECO:0000313" key="1">
    <source>
        <dbReference type="EMBL" id="TPG49331.1"/>
    </source>
</evidence>
<evidence type="ECO:0000313" key="2">
    <source>
        <dbReference type="Proteomes" id="UP000317078"/>
    </source>
</evidence>
<name>A0A502FIT8_9PROT</name>
<sequence length="113" mass="12660">MFVWLEGASAEELDALSFGVIAMATDATVEHYNVAEGKLAGLTPSRVTGRHFFNAVAPCMNNFMVAHRFATEAEIDDTIDYVLTLRMSPKKVRLRLLKRPAGKRMYLIVERKA</sequence>
<dbReference type="EMBL" id="RCZP01000029">
    <property type="protein sequence ID" value="TPG49331.1"/>
    <property type="molecule type" value="Genomic_DNA"/>
</dbReference>
<dbReference type="AlphaFoldDB" id="A0A502FIT8"/>
<proteinExistence type="predicted"/>
<dbReference type="OrthoDB" id="8447792at2"/>
<gene>
    <name evidence="1" type="ORF">EAH89_21725</name>
</gene>
<organism evidence="1 2">
    <name type="scientific">Muricoccus nepalensis</name>
    <dbReference type="NCBI Taxonomy" id="1854500"/>
    <lineage>
        <taxon>Bacteria</taxon>
        <taxon>Pseudomonadati</taxon>
        <taxon>Pseudomonadota</taxon>
        <taxon>Alphaproteobacteria</taxon>
        <taxon>Acetobacterales</taxon>
        <taxon>Roseomonadaceae</taxon>
        <taxon>Muricoccus</taxon>
    </lineage>
</organism>
<keyword evidence="2" id="KW-1185">Reference proteome</keyword>
<dbReference type="InterPro" id="IPR035965">
    <property type="entry name" value="PAS-like_dom_sf"/>
</dbReference>
<dbReference type="Gene3D" id="3.30.450.20">
    <property type="entry name" value="PAS domain"/>
    <property type="match status" value="1"/>
</dbReference>
<protein>
    <submittedName>
        <fullName evidence="1">Phosphonate transporter</fullName>
    </submittedName>
</protein>
<reference evidence="1 2" key="1">
    <citation type="journal article" date="2019" name="Environ. Microbiol.">
        <title>Species interactions and distinct microbial communities in high Arctic permafrost affected cryosols are associated with the CH4 and CO2 gas fluxes.</title>
        <authorList>
            <person name="Altshuler I."/>
            <person name="Hamel J."/>
            <person name="Turney S."/>
            <person name="Magnuson E."/>
            <person name="Levesque R."/>
            <person name="Greer C."/>
            <person name="Whyte L.G."/>
        </authorList>
    </citation>
    <scope>NUCLEOTIDE SEQUENCE [LARGE SCALE GENOMIC DNA]</scope>
    <source>
        <strain evidence="1 2">S9.3B</strain>
    </source>
</reference>